<evidence type="ECO:0000256" key="4">
    <source>
        <dbReference type="ARBA" id="ARBA00022729"/>
    </source>
</evidence>
<evidence type="ECO:0000256" key="6">
    <source>
        <dbReference type="SAM" id="SignalP"/>
    </source>
</evidence>
<feature type="signal peptide" evidence="6">
    <location>
        <begin position="1"/>
        <end position="20"/>
    </location>
</feature>
<dbReference type="InterPro" id="IPR004911">
    <property type="entry name" value="Interferon-induced_GILT"/>
</dbReference>
<keyword evidence="5" id="KW-0325">Glycoprotein</keyword>
<keyword evidence="3" id="KW-0964">Secreted</keyword>
<evidence type="ECO:0000256" key="5">
    <source>
        <dbReference type="ARBA" id="ARBA00023180"/>
    </source>
</evidence>
<dbReference type="Pfam" id="PF03227">
    <property type="entry name" value="GILT"/>
    <property type="match status" value="1"/>
</dbReference>
<dbReference type="PANTHER" id="PTHR13234">
    <property type="entry name" value="GAMMA-INTERFERON INDUCIBLE LYSOSOMAL THIOL REDUCTASE GILT"/>
    <property type="match status" value="1"/>
</dbReference>
<comment type="subcellular location">
    <subcellularLocation>
        <location evidence="1">Secreted</location>
    </subcellularLocation>
</comment>
<feature type="chain" id="PRO_5042984540" evidence="6">
    <location>
        <begin position="21"/>
        <end position="262"/>
    </location>
</feature>
<sequence length="262" mass="29645">MASYMLLSLSTHYILLFSLAFPSNCELFSSPSEKVNLTLYYETLCPYCANFIVGKLSTIFNNGIIDITNLRLVPWGNALMYENGSFQCQHGRDECILNIIEGCIVHSYPEPAEEYGFIKCIEDLTRNRTYDKWESCFQTTGSLTPVADCLDSDLALQIAMQNNEETGFLNPPHEYVPWVIVNGTPILEDLENFTYYVCNAYKGNFLPNACESQQTARKTTEEASSIGKVCYAGEKQPSKKIPSTSFDRYSGRHRMKGMEKVL</sequence>
<keyword evidence="8" id="KW-1185">Reference proteome</keyword>
<protein>
    <submittedName>
        <fullName evidence="7">Gamma interferon inducible lysosomal thiol reductase GILT</fullName>
    </submittedName>
</protein>
<gene>
    <name evidence="7" type="ORF">RJ641_028570</name>
</gene>
<dbReference type="AlphaFoldDB" id="A0AAN8VYH7"/>
<evidence type="ECO:0000256" key="1">
    <source>
        <dbReference type="ARBA" id="ARBA00004613"/>
    </source>
</evidence>
<reference evidence="7 8" key="1">
    <citation type="submission" date="2023-12" db="EMBL/GenBank/DDBJ databases">
        <title>A high-quality genome assembly for Dillenia turbinata (Dilleniales).</title>
        <authorList>
            <person name="Chanderbali A."/>
        </authorList>
    </citation>
    <scope>NUCLEOTIDE SEQUENCE [LARGE SCALE GENOMIC DNA]</scope>
    <source>
        <strain evidence="7">LSX21</strain>
        <tissue evidence="7">Leaf</tissue>
    </source>
</reference>
<dbReference type="GO" id="GO:0005576">
    <property type="term" value="C:extracellular region"/>
    <property type="evidence" value="ECO:0007669"/>
    <property type="project" value="UniProtKB-SubCell"/>
</dbReference>
<dbReference type="PANTHER" id="PTHR13234:SF8">
    <property type="entry name" value="GAMMA-INTERFERON-INDUCIBLE LYSOSOMAL THIOL REDUCTASE"/>
    <property type="match status" value="1"/>
</dbReference>
<dbReference type="EMBL" id="JBAMMX010000004">
    <property type="protein sequence ID" value="KAK6943193.1"/>
    <property type="molecule type" value="Genomic_DNA"/>
</dbReference>
<comment type="caution">
    <text evidence="7">The sequence shown here is derived from an EMBL/GenBank/DDBJ whole genome shotgun (WGS) entry which is preliminary data.</text>
</comment>
<evidence type="ECO:0000313" key="8">
    <source>
        <dbReference type="Proteomes" id="UP001370490"/>
    </source>
</evidence>
<evidence type="ECO:0000256" key="3">
    <source>
        <dbReference type="ARBA" id="ARBA00022525"/>
    </source>
</evidence>
<name>A0AAN8VYH7_9MAGN</name>
<organism evidence="7 8">
    <name type="scientific">Dillenia turbinata</name>
    <dbReference type="NCBI Taxonomy" id="194707"/>
    <lineage>
        <taxon>Eukaryota</taxon>
        <taxon>Viridiplantae</taxon>
        <taxon>Streptophyta</taxon>
        <taxon>Embryophyta</taxon>
        <taxon>Tracheophyta</taxon>
        <taxon>Spermatophyta</taxon>
        <taxon>Magnoliopsida</taxon>
        <taxon>eudicotyledons</taxon>
        <taxon>Gunneridae</taxon>
        <taxon>Pentapetalae</taxon>
        <taxon>Dilleniales</taxon>
        <taxon>Dilleniaceae</taxon>
        <taxon>Dillenia</taxon>
    </lineage>
</organism>
<dbReference type="Proteomes" id="UP001370490">
    <property type="component" value="Unassembled WGS sequence"/>
</dbReference>
<proteinExistence type="inferred from homology"/>
<dbReference type="GO" id="GO:0016671">
    <property type="term" value="F:oxidoreductase activity, acting on a sulfur group of donors, disulfide as acceptor"/>
    <property type="evidence" value="ECO:0007669"/>
    <property type="project" value="InterPro"/>
</dbReference>
<evidence type="ECO:0000313" key="7">
    <source>
        <dbReference type="EMBL" id="KAK6943193.1"/>
    </source>
</evidence>
<evidence type="ECO:0000256" key="2">
    <source>
        <dbReference type="ARBA" id="ARBA00005679"/>
    </source>
</evidence>
<keyword evidence="4 6" id="KW-0732">Signal</keyword>
<accession>A0AAN8VYH7</accession>
<comment type="similarity">
    <text evidence="2">Belongs to the GILT family.</text>
</comment>